<sequence>MAKWNKLIITDAGYQLSAQTLAGNKIQYTHAQTTDKDMSTLTSDQLKTMTSLDNVVQDLPIGTVSVQDDHTVNVPVKVMNNDLQSDYLLSAIALFAKTIDGTEILYGIATSVNPDLIPAQNGSTVVGTTFKLKVHVGDAANVNIVISPDGSVSNEELEGILKAYVLETDLDALLQSKNYASKDYVDDAIKNNKVTLPDNIDYVDQDQTITGAKTFSTDAKGADGSSYITANASNAWQKYKLTADTGKAINYSGNVNDLKTPGQYFVKNPAHVPDTGAWWFVDVKVSPDAGTSVIHQSGHGDNYDMFWERTCRNGVWSAWAKRISGVDLENRLATFAQTITDSIMAKIVDPNTGQAKIKMNFNYGDLTVDTDPVAPIVKVADEAAATTREATHPNTQHEWGEE</sequence>
<dbReference type="EMBL" id="CP168151">
    <property type="protein sequence ID" value="XFD39094.1"/>
    <property type="molecule type" value="Genomic_DNA"/>
</dbReference>
<organism evidence="1 2">
    <name type="scientific">Lentilactobacillus terminaliae</name>
    <dbReference type="NCBI Taxonomy" id="3003483"/>
    <lineage>
        <taxon>Bacteria</taxon>
        <taxon>Bacillati</taxon>
        <taxon>Bacillota</taxon>
        <taxon>Bacilli</taxon>
        <taxon>Lactobacillales</taxon>
        <taxon>Lactobacillaceae</taxon>
        <taxon>Lentilactobacillus</taxon>
    </lineage>
</organism>
<evidence type="ECO:0000313" key="1">
    <source>
        <dbReference type="EMBL" id="XFD39094.1"/>
    </source>
</evidence>
<evidence type="ECO:0000313" key="2">
    <source>
        <dbReference type="Proteomes" id="UP001149860"/>
    </source>
</evidence>
<dbReference type="Proteomes" id="UP001149860">
    <property type="component" value="Chromosome"/>
</dbReference>
<name>A0ACD5DD54_9LACO</name>
<gene>
    <name evidence="1" type="ORF">O0236_006565</name>
</gene>
<keyword evidence="2" id="KW-1185">Reference proteome</keyword>
<proteinExistence type="predicted"/>
<reference evidence="1" key="1">
    <citation type="submission" date="2024-08" db="EMBL/GenBank/DDBJ databases">
        <title>Lentilactobacillus sp. nov., isolated from tree bark.</title>
        <authorList>
            <person name="Phuengjayaem S."/>
            <person name="Tanasupawat S."/>
        </authorList>
    </citation>
    <scope>NUCLEOTIDE SEQUENCE</scope>
    <source>
        <strain evidence="1">SPB1-3</strain>
    </source>
</reference>
<accession>A0ACD5DD54</accession>
<protein>
    <submittedName>
        <fullName evidence="1">Pyocin knob domain-containing protein</fullName>
    </submittedName>
</protein>